<protein>
    <submittedName>
        <fullName evidence="2">Uncharacterized protein</fullName>
    </submittedName>
</protein>
<gene>
    <name evidence="2" type="ORF">Cni_G26035</name>
</gene>
<name>A0AAQ3L2Y1_9LILI</name>
<dbReference type="AlphaFoldDB" id="A0AAQ3L2Y1"/>
<feature type="compositionally biased region" description="Basic and acidic residues" evidence="1">
    <location>
        <begin position="12"/>
        <end position="30"/>
    </location>
</feature>
<dbReference type="Proteomes" id="UP001327560">
    <property type="component" value="Chromosome 8"/>
</dbReference>
<evidence type="ECO:0000313" key="3">
    <source>
        <dbReference type="Proteomes" id="UP001327560"/>
    </source>
</evidence>
<feature type="region of interest" description="Disordered" evidence="1">
    <location>
        <begin position="9"/>
        <end position="45"/>
    </location>
</feature>
<sequence length="127" mass="13717">MCMTYIHPMIPDNKDDATERIPDQDAEHPAPEQNGPALKNGGSGMAGMKQGDLIIWYVEQQNAQDIGTNFTVVDEEIDSIPGKIGPTLFSPDIKTYTVIVETVSKAVKTANARLETVTVSTVVAVTL</sequence>
<organism evidence="2 3">
    <name type="scientific">Canna indica</name>
    <name type="common">Indian-shot</name>
    <dbReference type="NCBI Taxonomy" id="4628"/>
    <lineage>
        <taxon>Eukaryota</taxon>
        <taxon>Viridiplantae</taxon>
        <taxon>Streptophyta</taxon>
        <taxon>Embryophyta</taxon>
        <taxon>Tracheophyta</taxon>
        <taxon>Spermatophyta</taxon>
        <taxon>Magnoliopsida</taxon>
        <taxon>Liliopsida</taxon>
        <taxon>Zingiberales</taxon>
        <taxon>Cannaceae</taxon>
        <taxon>Canna</taxon>
    </lineage>
</organism>
<evidence type="ECO:0000313" key="2">
    <source>
        <dbReference type="EMBL" id="WOL17246.1"/>
    </source>
</evidence>
<keyword evidence="3" id="KW-1185">Reference proteome</keyword>
<dbReference type="EMBL" id="CP136897">
    <property type="protein sequence ID" value="WOL17246.1"/>
    <property type="molecule type" value="Genomic_DNA"/>
</dbReference>
<proteinExistence type="predicted"/>
<reference evidence="2 3" key="1">
    <citation type="submission" date="2023-10" db="EMBL/GenBank/DDBJ databases">
        <title>Chromosome-scale genome assembly provides insights into flower coloration mechanisms of Canna indica.</title>
        <authorList>
            <person name="Li C."/>
        </authorList>
    </citation>
    <scope>NUCLEOTIDE SEQUENCE [LARGE SCALE GENOMIC DNA]</scope>
    <source>
        <tissue evidence="2">Flower</tissue>
    </source>
</reference>
<accession>A0AAQ3L2Y1</accession>
<evidence type="ECO:0000256" key="1">
    <source>
        <dbReference type="SAM" id="MobiDB-lite"/>
    </source>
</evidence>